<evidence type="ECO:0000313" key="4">
    <source>
        <dbReference type="Proteomes" id="UP001578633"/>
    </source>
</evidence>
<evidence type="ECO:0000256" key="2">
    <source>
        <dbReference type="SAM" id="MobiDB-lite"/>
    </source>
</evidence>
<feature type="compositionally biased region" description="Polar residues" evidence="2">
    <location>
        <begin position="963"/>
        <end position="978"/>
    </location>
</feature>
<dbReference type="Proteomes" id="UP001578633">
    <property type="component" value="Chromosome 4"/>
</dbReference>
<keyword evidence="4" id="KW-1185">Reference proteome</keyword>
<feature type="region of interest" description="Disordered" evidence="2">
    <location>
        <begin position="924"/>
        <end position="1119"/>
    </location>
</feature>
<feature type="coiled-coil region" evidence="1">
    <location>
        <begin position="606"/>
        <end position="696"/>
    </location>
</feature>
<evidence type="ECO:0000313" key="3">
    <source>
        <dbReference type="EMBL" id="KAL1796910.1"/>
    </source>
</evidence>
<organism evidence="3 4">
    <name type="scientific">Alternaria dauci</name>
    <dbReference type="NCBI Taxonomy" id="48095"/>
    <lineage>
        <taxon>Eukaryota</taxon>
        <taxon>Fungi</taxon>
        <taxon>Dikarya</taxon>
        <taxon>Ascomycota</taxon>
        <taxon>Pezizomycotina</taxon>
        <taxon>Dothideomycetes</taxon>
        <taxon>Pleosporomycetidae</taxon>
        <taxon>Pleosporales</taxon>
        <taxon>Pleosporineae</taxon>
        <taxon>Pleosporaceae</taxon>
        <taxon>Alternaria</taxon>
        <taxon>Alternaria sect. Porri</taxon>
    </lineage>
</organism>
<sequence>MHNERALHNDYPAHIRTQADSADMADITAKLTSELTRIVECSYPPSLSYLYDLLAGADVPTIRSCVQDQSPCAVNRLARIVFDALPLNAYTLRVLHLLCHAPEFRDELLVLQPTLLHTLLKKASSSKSDFEQHAELCVLLLSRPLPEAVPLPAAAQTFFLNVFEHATQQPNYGTLRSVYRMLNGACRRLYSLLPGDLRQRFDAELCNILRSKRVVQSSMLFLWAEGIVLLTEHPEGVASLQSLPTDEEPTSTERLRQHWTTPSGQKLFGSTKDSHKTIELTCLNVVWVLRGGIKDDEAVEGIRIASRALQFIGQDVKDNWPRSSSSAATLYSKCFSKVQSSDASLPVQLEALSFLGILSSSQSLPQDIVARYEVCLLEAPRMAEPESFAELLASSLPAFAVHIKEGTIVALVSGILAACASHPGSREASNLIDTIDELATASMTSDILRVTVLRALSSETLQEKLANLADLVITKEGTGCYAHAALMRRRLVAATIASLLTIALAAQPGESKIPQPVVTALIKKQRNLPAVSNACLHSMGSLNQPSVSLFEEASTQHTGQHLEDWRRRLDSELESQSKYQRDAIMRSMAQICSDLETRCNTVEEPLRLEKERSIKLQEEAAHLEDQIESLRQERQDYIDHIDGLDKDLQDMKDDQQHLEQQKSELAKEKEQMHARFQEVEASLKASERNVTEALNAAHERSSAVESELRSTMDQYKTAIDSRDQKIHELSTTVKQFRESQVKQKKDFEDLTIQCEQYQNRSHEAEDLLEKELGKTSQQSDDIARLEAQAIEHQQHLEEKESELEDALQQLHVLRTSYHELEDSSAETMKELVAKHANDLDIFTRRVEEERKELEIQLRNAQNSVRQGRQDHEKTRSVVQHLQASIPPLEVRIQELEEFCGEQEEELEEFRTAQKMMAMHLRPARPASRTYKEITQPQTVREPRTHRRRKSAINTQEGMRKAQADTQVLPDNTTENFTNASLASSADSSSSFGSGPTPKRARPRPTFKVPTMQTPYTQTADVVSKSVSHSRNLSSSKRALRPVSPNRRHTTAEFRLPDNEGEDPASEFESARKSTGSLQALEQTGSDMDDEFATGTPLTPGFMSGTGRMPVEDDETMTEL</sequence>
<name>A0ABR3ULM9_9PLEO</name>
<keyword evidence="1" id="KW-0175">Coiled coil</keyword>
<proteinExistence type="predicted"/>
<feature type="compositionally biased region" description="Polar residues" evidence="2">
    <location>
        <begin position="1072"/>
        <end position="1085"/>
    </location>
</feature>
<dbReference type="EMBL" id="JBHGVX010000004">
    <property type="protein sequence ID" value="KAL1796910.1"/>
    <property type="molecule type" value="Genomic_DNA"/>
</dbReference>
<gene>
    <name evidence="3" type="ORF">ACET3X_005450</name>
</gene>
<protein>
    <submittedName>
        <fullName evidence="3">Uncharacterized protein</fullName>
    </submittedName>
</protein>
<evidence type="ECO:0000256" key="1">
    <source>
        <dbReference type="SAM" id="Coils"/>
    </source>
</evidence>
<reference evidence="3 4" key="1">
    <citation type="submission" date="2024-09" db="EMBL/GenBank/DDBJ databases">
        <title>T2T genomes of carrot and Alternaria dauci and their utility for understanding host-pathogen interaction during carrot leaf blight disease.</title>
        <authorList>
            <person name="Liu W."/>
            <person name="Xu S."/>
            <person name="Ou C."/>
            <person name="Liu X."/>
            <person name="Zhuang F."/>
            <person name="Deng X.W."/>
        </authorList>
    </citation>
    <scope>NUCLEOTIDE SEQUENCE [LARGE SCALE GENOMIC DNA]</scope>
    <source>
        <strain evidence="3 4">A2016</strain>
    </source>
</reference>
<feature type="coiled-coil region" evidence="1">
    <location>
        <begin position="747"/>
        <end position="912"/>
    </location>
</feature>
<dbReference type="GeneID" id="96085772"/>
<feature type="compositionally biased region" description="Low complexity" evidence="2">
    <location>
        <begin position="979"/>
        <end position="993"/>
    </location>
</feature>
<dbReference type="RefSeq" id="XP_069307494.1">
    <property type="nucleotide sequence ID" value="XM_069451656.1"/>
</dbReference>
<accession>A0ABR3ULM9</accession>
<feature type="compositionally biased region" description="Polar residues" evidence="2">
    <location>
        <begin position="1010"/>
        <end position="1036"/>
    </location>
</feature>
<comment type="caution">
    <text evidence="3">The sequence shown here is derived from an EMBL/GenBank/DDBJ whole genome shotgun (WGS) entry which is preliminary data.</text>
</comment>